<gene>
    <name evidence="2" type="ORF">SAMN02982990_02379</name>
</gene>
<dbReference type="Gene3D" id="4.10.1070.10">
    <property type="entry name" value="receptor-binding domain of the bacteriophage t4 short tail fibre, domain 2"/>
    <property type="match status" value="1"/>
</dbReference>
<dbReference type="AlphaFoldDB" id="A0A1G5QTJ3"/>
<reference evidence="3" key="1">
    <citation type="submission" date="2016-10" db="EMBL/GenBank/DDBJ databases">
        <authorList>
            <person name="Varghese N."/>
            <person name="Submissions S."/>
        </authorList>
    </citation>
    <scope>NUCLEOTIDE SEQUENCE [LARGE SCALE GENOMIC DNA]</scope>
    <source>
        <strain evidence="3">ATCC 29999</strain>
    </source>
</reference>
<accession>A0A1G5QTJ3</accession>
<dbReference type="Pfam" id="PF07484">
    <property type="entry name" value="Collar"/>
    <property type="match status" value="1"/>
</dbReference>
<evidence type="ECO:0000313" key="2">
    <source>
        <dbReference type="EMBL" id="SCZ65204.1"/>
    </source>
</evidence>
<evidence type="ECO:0000259" key="1">
    <source>
        <dbReference type="Pfam" id="PF07484"/>
    </source>
</evidence>
<dbReference type="EMBL" id="FMWJ01000009">
    <property type="protein sequence ID" value="SCZ65204.1"/>
    <property type="molecule type" value="Genomic_DNA"/>
</dbReference>
<protein>
    <submittedName>
        <fullName evidence="2">Phage Tail Collar Domain</fullName>
    </submittedName>
</protein>
<keyword evidence="3" id="KW-1185">Reference proteome</keyword>
<name>A0A1G5QTJ3_PHOLU</name>
<dbReference type="PANTHER" id="PTHR35191">
    <property type="entry name" value="PROPHAGE SIDE TAIL FIBER PROTEIN HOMOLOG STFQ-RELATED"/>
    <property type="match status" value="1"/>
</dbReference>
<feature type="domain" description="Phage tail collar" evidence="1">
    <location>
        <begin position="85"/>
        <end position="132"/>
    </location>
</feature>
<dbReference type="InterPro" id="IPR051934">
    <property type="entry name" value="Phage_Tail_Fiber_Structural"/>
</dbReference>
<evidence type="ECO:0000313" key="3">
    <source>
        <dbReference type="Proteomes" id="UP000183223"/>
    </source>
</evidence>
<dbReference type="Gene3D" id="3.90.1340.10">
    <property type="entry name" value="Phage tail collar domain"/>
    <property type="match status" value="1"/>
</dbReference>
<dbReference type="InterPro" id="IPR044916">
    <property type="entry name" value="Short_tail_fibre_C_sf"/>
</dbReference>
<dbReference type="SUPFAM" id="SSF88874">
    <property type="entry name" value="Receptor-binding domain of short tail fibre protein gp12"/>
    <property type="match status" value="1"/>
</dbReference>
<dbReference type="Proteomes" id="UP000183223">
    <property type="component" value="Unassembled WGS sequence"/>
</dbReference>
<dbReference type="InterPro" id="IPR011083">
    <property type="entry name" value="Phage_tail_collar_dom"/>
</dbReference>
<dbReference type="InterPro" id="IPR037053">
    <property type="entry name" value="Phage_tail_collar_dom_sf"/>
</dbReference>
<proteinExistence type="predicted"/>
<dbReference type="PANTHER" id="PTHR35191:SF1">
    <property type="entry name" value="PROPHAGE SIDE TAIL FIBER PROTEIN HOMOLOG STFQ-RELATED"/>
    <property type="match status" value="1"/>
</dbReference>
<sequence>MDATGSISGRGVYEYPSIRVYSAVNKPSPGELGAYTTGDCDRQFQLKGSGLLSIDSDNVRFSGHVLAWLDEVSRLIDVANNIPVGAPIPWPQPNPPSGYLTCNGQSFNKYTYPKLAVAYPSGRLPDLRGEFIRGWDDGRGVDHGRGILSWQPQQVQWHQHLGGHGGRAQGAFGVTNLAGHPGSYRDDAQQTLPFTNNGSDYQGFTNSGAVGNETRPRNIAFNYIVRAA</sequence>
<organism evidence="2 3">
    <name type="scientific">Photorhabdus luminescens</name>
    <name type="common">Xenorhabdus luminescens</name>
    <dbReference type="NCBI Taxonomy" id="29488"/>
    <lineage>
        <taxon>Bacteria</taxon>
        <taxon>Pseudomonadati</taxon>
        <taxon>Pseudomonadota</taxon>
        <taxon>Gammaproteobacteria</taxon>
        <taxon>Enterobacterales</taxon>
        <taxon>Morganellaceae</taxon>
        <taxon>Photorhabdus</taxon>
    </lineage>
</organism>